<keyword evidence="3" id="KW-1185">Reference proteome</keyword>
<dbReference type="Proteomes" id="UP000054350">
    <property type="component" value="Unassembled WGS sequence"/>
</dbReference>
<reference evidence="3" key="2">
    <citation type="submission" date="2009-11" db="EMBL/GenBank/DDBJ databases">
        <title>The Genome Sequence of Allomyces macrogynus strain ATCC 38327.</title>
        <authorList>
            <consortium name="The Broad Institute Genome Sequencing Platform"/>
            <person name="Russ C."/>
            <person name="Cuomo C."/>
            <person name="Shea T."/>
            <person name="Young S.K."/>
            <person name="Zeng Q."/>
            <person name="Koehrsen M."/>
            <person name="Haas B."/>
            <person name="Borodovsky M."/>
            <person name="Guigo R."/>
            <person name="Alvarado L."/>
            <person name="Berlin A."/>
            <person name="Borenstein D."/>
            <person name="Chen Z."/>
            <person name="Engels R."/>
            <person name="Freedman E."/>
            <person name="Gellesch M."/>
            <person name="Goldberg J."/>
            <person name="Griggs A."/>
            <person name="Gujja S."/>
            <person name="Heiman D."/>
            <person name="Hepburn T."/>
            <person name="Howarth C."/>
            <person name="Jen D."/>
            <person name="Larson L."/>
            <person name="Lewis B."/>
            <person name="Mehta T."/>
            <person name="Park D."/>
            <person name="Pearson M."/>
            <person name="Roberts A."/>
            <person name="Saif S."/>
            <person name="Shenoy N."/>
            <person name="Sisk P."/>
            <person name="Stolte C."/>
            <person name="Sykes S."/>
            <person name="Walk T."/>
            <person name="White J."/>
            <person name="Yandava C."/>
            <person name="Burger G."/>
            <person name="Gray M.W."/>
            <person name="Holland P.W.H."/>
            <person name="King N."/>
            <person name="Lang F.B.F."/>
            <person name="Roger A.J."/>
            <person name="Ruiz-Trillo I."/>
            <person name="Lander E."/>
            <person name="Nusbaum C."/>
        </authorList>
    </citation>
    <scope>NUCLEOTIDE SEQUENCE [LARGE SCALE GENOMIC DNA]</scope>
    <source>
        <strain evidence="3">ATCC 38327</strain>
    </source>
</reference>
<gene>
    <name evidence="2" type="ORF">AMAG_11774</name>
</gene>
<dbReference type="EMBL" id="GG745350">
    <property type="protein sequence ID" value="KNE66660.1"/>
    <property type="molecule type" value="Genomic_DNA"/>
</dbReference>
<protein>
    <submittedName>
        <fullName evidence="2">Uncharacterized protein</fullName>
    </submittedName>
</protein>
<sequence length="165" mass="17111">MSIHPDFSISDTSLVCVPPKIAFHGPHKLFPRTVSDLLSLSLADLMDLEAIYEEQFVPGPDLAGEHVPLSPGAATLPSAAGASTSATPPPAATSATPPPAAEAASNTRRSPRRLAMNARDAANDRTSAGVSTAAHERADQQVADTIAMRGRLTFFAFITGKPALG</sequence>
<dbReference type="AlphaFoldDB" id="A0A0L0SW97"/>
<accession>A0A0L0SW97</accession>
<evidence type="ECO:0000313" key="3">
    <source>
        <dbReference type="Proteomes" id="UP000054350"/>
    </source>
</evidence>
<feature type="compositionally biased region" description="Pro residues" evidence="1">
    <location>
        <begin position="87"/>
        <end position="100"/>
    </location>
</feature>
<name>A0A0L0SW97_ALLM3</name>
<organism evidence="2 3">
    <name type="scientific">Allomyces macrogynus (strain ATCC 38327)</name>
    <name type="common">Allomyces javanicus var. macrogynus</name>
    <dbReference type="NCBI Taxonomy" id="578462"/>
    <lineage>
        <taxon>Eukaryota</taxon>
        <taxon>Fungi</taxon>
        <taxon>Fungi incertae sedis</taxon>
        <taxon>Blastocladiomycota</taxon>
        <taxon>Blastocladiomycetes</taxon>
        <taxon>Blastocladiales</taxon>
        <taxon>Blastocladiaceae</taxon>
        <taxon>Allomyces</taxon>
    </lineage>
</organism>
<evidence type="ECO:0000313" key="2">
    <source>
        <dbReference type="EMBL" id="KNE66660.1"/>
    </source>
</evidence>
<feature type="compositionally biased region" description="Low complexity" evidence="1">
    <location>
        <begin position="68"/>
        <end position="86"/>
    </location>
</feature>
<feature type="region of interest" description="Disordered" evidence="1">
    <location>
        <begin position="63"/>
        <end position="136"/>
    </location>
</feature>
<dbReference type="VEuPathDB" id="FungiDB:AMAG_11774"/>
<reference evidence="2 3" key="1">
    <citation type="submission" date="2009-11" db="EMBL/GenBank/DDBJ databases">
        <title>Annotation of Allomyces macrogynus ATCC 38327.</title>
        <authorList>
            <consortium name="The Broad Institute Genome Sequencing Platform"/>
            <person name="Russ C."/>
            <person name="Cuomo C."/>
            <person name="Burger G."/>
            <person name="Gray M.W."/>
            <person name="Holland P.W.H."/>
            <person name="King N."/>
            <person name="Lang F.B.F."/>
            <person name="Roger A.J."/>
            <person name="Ruiz-Trillo I."/>
            <person name="Young S.K."/>
            <person name="Zeng Q."/>
            <person name="Gargeya S."/>
            <person name="Fitzgerald M."/>
            <person name="Haas B."/>
            <person name="Abouelleil A."/>
            <person name="Alvarado L."/>
            <person name="Arachchi H.M."/>
            <person name="Berlin A."/>
            <person name="Chapman S.B."/>
            <person name="Gearin G."/>
            <person name="Goldberg J."/>
            <person name="Griggs A."/>
            <person name="Gujja S."/>
            <person name="Hansen M."/>
            <person name="Heiman D."/>
            <person name="Howarth C."/>
            <person name="Larimer J."/>
            <person name="Lui A."/>
            <person name="MacDonald P.J.P."/>
            <person name="McCowen C."/>
            <person name="Montmayeur A."/>
            <person name="Murphy C."/>
            <person name="Neiman D."/>
            <person name="Pearson M."/>
            <person name="Priest M."/>
            <person name="Roberts A."/>
            <person name="Saif S."/>
            <person name="Shea T."/>
            <person name="Sisk P."/>
            <person name="Stolte C."/>
            <person name="Sykes S."/>
            <person name="Wortman J."/>
            <person name="Nusbaum C."/>
            <person name="Birren B."/>
        </authorList>
    </citation>
    <scope>NUCLEOTIDE SEQUENCE [LARGE SCALE GENOMIC DNA]</scope>
    <source>
        <strain evidence="2 3">ATCC 38327</strain>
    </source>
</reference>
<proteinExistence type="predicted"/>
<evidence type="ECO:0000256" key="1">
    <source>
        <dbReference type="SAM" id="MobiDB-lite"/>
    </source>
</evidence>